<sequence>MRYRVSHSTRYDYAASVSLCHNEARLTPRRLTWQHPEPTRLTVTPAPAVLQTRRDVFGNEVNYFSVQEVHQSLTVIAETCLTTGARPQPPAVGAWEAVRETSRERVACRLYQLDSPFVTRHAALHDFAAISFTPGRPLLEAAAELNQRIFEGFVYDPGYTTLATPVLEVLEARRGVCQDFAHLMIGCLRSLGLAARYVSGYLETRPPPGQSRLVGADASHAWSALYLPGWGWLEFDPTNGTLPGERHLITGWGRDYGDVPPLKGVMSGGGSHALEVAVDVEPLAVDPA</sequence>
<dbReference type="SUPFAM" id="SSF54001">
    <property type="entry name" value="Cysteine proteinases"/>
    <property type="match status" value="1"/>
</dbReference>
<dbReference type="InterPro" id="IPR013589">
    <property type="entry name" value="Bac_transglu_N"/>
</dbReference>
<dbReference type="Pfam" id="PF08379">
    <property type="entry name" value="Bact_transglu_N"/>
    <property type="match status" value="1"/>
</dbReference>
<proteinExistence type="predicted"/>
<evidence type="ECO:0000259" key="1">
    <source>
        <dbReference type="SMART" id="SM00460"/>
    </source>
</evidence>
<dbReference type="PANTHER" id="PTHR33490">
    <property type="entry name" value="BLR5614 PROTEIN-RELATED"/>
    <property type="match status" value="1"/>
</dbReference>
<dbReference type="EMBL" id="CP159578">
    <property type="protein sequence ID" value="XCJ81323.1"/>
    <property type="molecule type" value="Genomic_DNA"/>
</dbReference>
<protein>
    <submittedName>
        <fullName evidence="2">Transglutaminase family protein</fullName>
    </submittedName>
</protein>
<accession>A0AB74UHH4</accession>
<dbReference type="PANTHER" id="PTHR33490:SF7">
    <property type="entry name" value="BLR2979 PROTEIN"/>
    <property type="match status" value="1"/>
</dbReference>
<dbReference type="InterPro" id="IPR002931">
    <property type="entry name" value="Transglutaminase-like"/>
</dbReference>
<name>A0AB74UHH4_9GAMM</name>
<dbReference type="AlphaFoldDB" id="A0AB74UHH4"/>
<reference evidence="2" key="1">
    <citation type="submission" date="2024-06" db="EMBL/GenBank/DDBJ databases">
        <title>Complete genome of Salinicola endophyticus HNIBRBA4755.</title>
        <authorList>
            <person name="Shin S.Y."/>
            <person name="Kang H."/>
            <person name="Song J."/>
        </authorList>
    </citation>
    <scope>NUCLEOTIDE SEQUENCE</scope>
    <source>
        <strain evidence="2">HNIBRBA4755</strain>
    </source>
</reference>
<dbReference type="InterPro" id="IPR038765">
    <property type="entry name" value="Papain-like_cys_pep_sf"/>
</dbReference>
<dbReference type="Pfam" id="PF01841">
    <property type="entry name" value="Transglut_core"/>
    <property type="match status" value="1"/>
</dbReference>
<evidence type="ECO:0000313" key="2">
    <source>
        <dbReference type="EMBL" id="XCJ81323.1"/>
    </source>
</evidence>
<organism evidence="2">
    <name type="scientific">Salinicola endophyticus</name>
    <dbReference type="NCBI Taxonomy" id="1949083"/>
    <lineage>
        <taxon>Bacteria</taxon>
        <taxon>Pseudomonadati</taxon>
        <taxon>Pseudomonadota</taxon>
        <taxon>Gammaproteobacteria</taxon>
        <taxon>Oceanospirillales</taxon>
        <taxon>Halomonadaceae</taxon>
        <taxon>Salinicola</taxon>
    </lineage>
</organism>
<feature type="domain" description="Transglutaminase-like" evidence="1">
    <location>
        <begin position="169"/>
        <end position="239"/>
    </location>
</feature>
<dbReference type="SMART" id="SM00460">
    <property type="entry name" value="TGc"/>
    <property type="match status" value="1"/>
</dbReference>
<gene>
    <name evidence="2" type="ORF">ABV408_09130</name>
</gene>
<dbReference type="Gene3D" id="3.10.620.30">
    <property type="match status" value="1"/>
</dbReference>
<dbReference type="RefSeq" id="WP_353982079.1">
    <property type="nucleotide sequence ID" value="NZ_CP159578.1"/>
</dbReference>